<sequence>MQELINEMGYTQWSGKMYRDLNMEKTLEVFRENKEEILASLPKEVVEAYYPDRVAVGDDTVIKTDSVLDDDMNTWHEDKVSDRPIIKMGNVIQFPKAHNPNNYESEEKE</sequence>
<organism evidence="1">
    <name type="scientific">marine metagenome</name>
    <dbReference type="NCBI Taxonomy" id="408172"/>
    <lineage>
        <taxon>unclassified sequences</taxon>
        <taxon>metagenomes</taxon>
        <taxon>ecological metagenomes</taxon>
    </lineage>
</organism>
<proteinExistence type="predicted"/>
<gene>
    <name evidence="1" type="ORF">METZ01_LOCUS382436</name>
</gene>
<dbReference type="EMBL" id="UINC01141691">
    <property type="protein sequence ID" value="SVD29582.1"/>
    <property type="molecule type" value="Genomic_DNA"/>
</dbReference>
<name>A0A382U6F0_9ZZZZ</name>
<dbReference type="AlphaFoldDB" id="A0A382U6F0"/>
<protein>
    <submittedName>
        <fullName evidence="1">Uncharacterized protein</fullName>
    </submittedName>
</protein>
<evidence type="ECO:0000313" key="1">
    <source>
        <dbReference type="EMBL" id="SVD29582.1"/>
    </source>
</evidence>
<reference evidence="1" key="1">
    <citation type="submission" date="2018-05" db="EMBL/GenBank/DDBJ databases">
        <authorList>
            <person name="Lanie J.A."/>
            <person name="Ng W.-L."/>
            <person name="Kazmierczak K.M."/>
            <person name="Andrzejewski T.M."/>
            <person name="Davidsen T.M."/>
            <person name="Wayne K.J."/>
            <person name="Tettelin H."/>
            <person name="Glass J.I."/>
            <person name="Rusch D."/>
            <person name="Podicherti R."/>
            <person name="Tsui H.-C.T."/>
            <person name="Winkler M.E."/>
        </authorList>
    </citation>
    <scope>NUCLEOTIDE SEQUENCE</scope>
</reference>
<accession>A0A382U6F0</accession>